<dbReference type="PANTHER" id="PTHR45674:SF4">
    <property type="entry name" value="DNA LIGASE 1"/>
    <property type="match status" value="1"/>
</dbReference>
<keyword evidence="7" id="KW-1185">Reference proteome</keyword>
<dbReference type="CDD" id="cd07906">
    <property type="entry name" value="Adenylation_DNA_ligase_LigD_LigC"/>
    <property type="match status" value="1"/>
</dbReference>
<dbReference type="EC" id="6.5.1.1" evidence="2"/>
<dbReference type="RefSeq" id="WP_069782867.1">
    <property type="nucleotide sequence ID" value="NZ_CP017248.1"/>
</dbReference>
<evidence type="ECO:0000259" key="5">
    <source>
        <dbReference type="PROSITE" id="PS50160"/>
    </source>
</evidence>
<dbReference type="EMBL" id="CP017248">
    <property type="protein sequence ID" value="AOR36357.1"/>
    <property type="molecule type" value="Genomic_DNA"/>
</dbReference>
<keyword evidence="3 6" id="KW-0436">Ligase</keyword>
<dbReference type="NCBIfam" id="TIGR02779">
    <property type="entry name" value="NHEJ_ligase_lig"/>
    <property type="match status" value="1"/>
</dbReference>
<evidence type="ECO:0000256" key="3">
    <source>
        <dbReference type="ARBA" id="ARBA00022598"/>
    </source>
</evidence>
<evidence type="ECO:0000256" key="4">
    <source>
        <dbReference type="ARBA" id="ARBA00034003"/>
    </source>
</evidence>
<dbReference type="GO" id="GO:0005524">
    <property type="term" value="F:ATP binding"/>
    <property type="evidence" value="ECO:0007669"/>
    <property type="project" value="InterPro"/>
</dbReference>
<dbReference type="InterPro" id="IPR012309">
    <property type="entry name" value="DNA_ligase_ATP-dep_C"/>
</dbReference>
<comment type="similarity">
    <text evidence="1">Belongs to the ATP-dependent DNA ligase family.</text>
</comment>
<dbReference type="GO" id="GO:0006281">
    <property type="term" value="P:DNA repair"/>
    <property type="evidence" value="ECO:0007669"/>
    <property type="project" value="InterPro"/>
</dbReference>
<dbReference type="InterPro" id="IPR014146">
    <property type="entry name" value="LigD_ligase_dom"/>
</dbReference>
<dbReference type="CDD" id="cd07971">
    <property type="entry name" value="OBF_DNA_ligase_LigD"/>
    <property type="match status" value="1"/>
</dbReference>
<gene>
    <name evidence="6" type="ORF">BFF78_39610</name>
</gene>
<dbReference type="Proteomes" id="UP000094960">
    <property type="component" value="Chromosome"/>
</dbReference>
<dbReference type="SUPFAM" id="SSF50249">
    <property type="entry name" value="Nucleic acid-binding proteins"/>
    <property type="match status" value="1"/>
</dbReference>
<evidence type="ECO:0000256" key="1">
    <source>
        <dbReference type="ARBA" id="ARBA00007572"/>
    </source>
</evidence>
<dbReference type="GO" id="GO:0006310">
    <property type="term" value="P:DNA recombination"/>
    <property type="evidence" value="ECO:0007669"/>
    <property type="project" value="InterPro"/>
</dbReference>
<organism evidence="6 7">
    <name type="scientific">Streptomyces fodineus</name>
    <dbReference type="NCBI Taxonomy" id="1904616"/>
    <lineage>
        <taxon>Bacteria</taxon>
        <taxon>Bacillati</taxon>
        <taxon>Actinomycetota</taxon>
        <taxon>Actinomycetes</taxon>
        <taxon>Kitasatosporales</taxon>
        <taxon>Streptomycetaceae</taxon>
        <taxon>Streptomyces</taxon>
    </lineage>
</organism>
<evidence type="ECO:0000256" key="2">
    <source>
        <dbReference type="ARBA" id="ARBA00012727"/>
    </source>
</evidence>
<name>A0A1D7YL82_9ACTN</name>
<feature type="domain" description="ATP-dependent DNA ligase family profile" evidence="5">
    <location>
        <begin position="124"/>
        <end position="214"/>
    </location>
</feature>
<sequence length="336" mass="37765">MPELLRALPAELREALRPARPGPELAASPMLATLSDRREFGADWLFERKLDGVRLLAVREGGDVRLLSRTGQRLNDTYPEIVEALAAQKRADFTVDGEVVAFSGGRTDFARLQRRIGLTRRRDIEASGVAVTYYLFDLLRLEGADTRRLPLRVRKSLLRRALTFRAPLRLTPHRNAGGAELLAEACARGWEGLIAKRADGPYRTRRSTDWLKLKCARGQEFVIGGFTEPAGSRVGLGALLLGHYDGDRLCYAGKVGTGFDRRALLGLRERLDGLRRDSSPFTGAVREARARWVKPELVAQIAFTEWTRDGMLRHPRYLGLREDKRPRDVVRERTAA</sequence>
<dbReference type="PROSITE" id="PS50160">
    <property type="entry name" value="DNA_LIGASE_A3"/>
    <property type="match status" value="1"/>
</dbReference>
<reference evidence="7" key="1">
    <citation type="submission" date="2016-09" db="EMBL/GenBank/DDBJ databases">
        <title>Streptomyces puniciscabiei strain:TW1S1 Genome sequencing and assembly.</title>
        <authorList>
            <person name="Kim M.-K."/>
            <person name="Kim S.B."/>
        </authorList>
    </citation>
    <scope>NUCLEOTIDE SEQUENCE [LARGE SCALE GENOMIC DNA]</scope>
    <source>
        <strain evidence="7">TW1S1</strain>
    </source>
</reference>
<dbReference type="Gene3D" id="3.30.1490.70">
    <property type="match status" value="1"/>
</dbReference>
<dbReference type="InterPro" id="IPR012310">
    <property type="entry name" value="DNA_ligase_ATP-dep_cent"/>
</dbReference>
<evidence type="ECO:0000313" key="6">
    <source>
        <dbReference type="EMBL" id="AOR36357.1"/>
    </source>
</evidence>
<protein>
    <recommendedName>
        <fullName evidence="2">DNA ligase (ATP)</fullName>
        <ecNumber evidence="2">6.5.1.1</ecNumber>
    </recommendedName>
</protein>
<dbReference type="InterPro" id="IPR050191">
    <property type="entry name" value="ATP-dep_DNA_ligase"/>
</dbReference>
<dbReference type="Gene3D" id="3.30.470.30">
    <property type="entry name" value="DNA ligase/mRNA capping enzyme"/>
    <property type="match status" value="1"/>
</dbReference>
<dbReference type="Pfam" id="PF01068">
    <property type="entry name" value="DNA_ligase_A_M"/>
    <property type="match status" value="1"/>
</dbReference>
<dbReference type="InterPro" id="IPR012340">
    <property type="entry name" value="NA-bd_OB-fold"/>
</dbReference>
<dbReference type="PANTHER" id="PTHR45674">
    <property type="entry name" value="DNA LIGASE 1/3 FAMILY MEMBER"/>
    <property type="match status" value="1"/>
</dbReference>
<dbReference type="GO" id="GO:0003910">
    <property type="term" value="F:DNA ligase (ATP) activity"/>
    <property type="evidence" value="ECO:0007669"/>
    <property type="project" value="UniProtKB-EC"/>
</dbReference>
<comment type="catalytic activity">
    <reaction evidence="4">
        <text>ATP + (deoxyribonucleotide)n-3'-hydroxyl + 5'-phospho-(deoxyribonucleotide)m = (deoxyribonucleotide)n+m + AMP + diphosphate.</text>
        <dbReference type="EC" id="6.5.1.1"/>
    </reaction>
</comment>
<dbReference type="AlphaFoldDB" id="A0A1D7YL82"/>
<dbReference type="Pfam" id="PF04679">
    <property type="entry name" value="DNA_ligase_A_C"/>
    <property type="match status" value="1"/>
</dbReference>
<dbReference type="Gene3D" id="2.40.50.140">
    <property type="entry name" value="Nucleic acid-binding proteins"/>
    <property type="match status" value="1"/>
</dbReference>
<evidence type="ECO:0000313" key="7">
    <source>
        <dbReference type="Proteomes" id="UP000094960"/>
    </source>
</evidence>
<dbReference type="SUPFAM" id="SSF56091">
    <property type="entry name" value="DNA ligase/mRNA capping enzyme, catalytic domain"/>
    <property type="match status" value="1"/>
</dbReference>
<dbReference type="KEGG" id="spun:BFF78_39610"/>
<proteinExistence type="inferred from homology"/>
<accession>A0A1D7YL82</accession>